<reference evidence="3 4" key="1">
    <citation type="submission" date="2021-03" db="EMBL/GenBank/DDBJ databases">
        <title>Sequencing the genomes of 1000 actinobacteria strains.</title>
        <authorList>
            <person name="Klenk H.-P."/>
        </authorList>
    </citation>
    <scope>NUCLEOTIDE SEQUENCE [LARGE SCALE GENOMIC DNA]</scope>
    <source>
        <strain evidence="3 4">DSM 14566</strain>
    </source>
</reference>
<accession>A0ABS4X2K8</accession>
<comment type="caution">
    <text evidence="3">The sequence shown here is derived from an EMBL/GenBank/DDBJ whole genome shotgun (WGS) entry which is preliminary data.</text>
</comment>
<keyword evidence="2" id="KW-0472">Membrane</keyword>
<protein>
    <submittedName>
        <fullName evidence="3">Membrane protein (TIGR02234 family)</fullName>
    </submittedName>
</protein>
<keyword evidence="2" id="KW-1133">Transmembrane helix</keyword>
<proteinExistence type="predicted"/>
<keyword evidence="2" id="KW-0812">Transmembrane</keyword>
<feature type="transmembrane region" description="Helical" evidence="2">
    <location>
        <begin position="79"/>
        <end position="99"/>
    </location>
</feature>
<evidence type="ECO:0000256" key="1">
    <source>
        <dbReference type="SAM" id="MobiDB-lite"/>
    </source>
</evidence>
<gene>
    <name evidence="3" type="ORF">JOF43_002643</name>
</gene>
<feature type="region of interest" description="Disordered" evidence="1">
    <location>
        <begin position="1"/>
        <end position="31"/>
    </location>
</feature>
<feature type="region of interest" description="Disordered" evidence="1">
    <location>
        <begin position="192"/>
        <end position="247"/>
    </location>
</feature>
<dbReference type="InterPro" id="IPR019051">
    <property type="entry name" value="Trp_biosyn_TM_oprn/chp"/>
</dbReference>
<dbReference type="SUPFAM" id="SSF103473">
    <property type="entry name" value="MFS general substrate transporter"/>
    <property type="match status" value="1"/>
</dbReference>
<sequence length="247" mass="24765">MSTPTSPAPLDADGTERPDGAPTAPRRPRRWAPSRRVTVLAGTVAGAALAGATRTTWAQATAPDLTGAAQEVAVTGSDAAPTVLALGLVALAASLATSLSSSWVRFVTGPVLVAAGLGAAWSAVAVVLDPTGASGSATGEATGIVGGQVQATATSWPVLTLVPALLVAVVGVMVLLVGRSWPRGTRYRSAAVAAPADPERDPAAAWDALTRGEDPSVEDEDPSAEDDHQSADDDPSAEDDGRPHGSR</sequence>
<evidence type="ECO:0000313" key="4">
    <source>
        <dbReference type="Proteomes" id="UP001519290"/>
    </source>
</evidence>
<dbReference type="InterPro" id="IPR036259">
    <property type="entry name" value="MFS_trans_sf"/>
</dbReference>
<keyword evidence="4" id="KW-1185">Reference proteome</keyword>
<dbReference type="Pfam" id="PF09534">
    <property type="entry name" value="Trp_oprn_chp"/>
    <property type="match status" value="1"/>
</dbReference>
<organism evidence="3 4">
    <name type="scientific">Brachybacterium sacelli</name>
    <dbReference type="NCBI Taxonomy" id="173364"/>
    <lineage>
        <taxon>Bacteria</taxon>
        <taxon>Bacillati</taxon>
        <taxon>Actinomycetota</taxon>
        <taxon>Actinomycetes</taxon>
        <taxon>Micrococcales</taxon>
        <taxon>Dermabacteraceae</taxon>
        <taxon>Brachybacterium</taxon>
    </lineage>
</organism>
<feature type="transmembrane region" description="Helical" evidence="2">
    <location>
        <begin position="37"/>
        <end position="59"/>
    </location>
</feature>
<dbReference type="RefSeq" id="WP_209902684.1">
    <property type="nucleotide sequence ID" value="NZ_BAAAJW010000007.1"/>
</dbReference>
<dbReference type="EMBL" id="JAGIOD010000001">
    <property type="protein sequence ID" value="MBP2382686.1"/>
    <property type="molecule type" value="Genomic_DNA"/>
</dbReference>
<evidence type="ECO:0000313" key="3">
    <source>
        <dbReference type="EMBL" id="MBP2382686.1"/>
    </source>
</evidence>
<feature type="compositionally biased region" description="Acidic residues" evidence="1">
    <location>
        <begin position="215"/>
        <end position="224"/>
    </location>
</feature>
<evidence type="ECO:0000256" key="2">
    <source>
        <dbReference type="SAM" id="Phobius"/>
    </source>
</evidence>
<feature type="transmembrane region" description="Helical" evidence="2">
    <location>
        <begin position="156"/>
        <end position="178"/>
    </location>
</feature>
<feature type="transmembrane region" description="Helical" evidence="2">
    <location>
        <begin position="106"/>
        <end position="128"/>
    </location>
</feature>
<name>A0ABS4X2K8_9MICO</name>
<dbReference type="Proteomes" id="UP001519290">
    <property type="component" value="Unassembled WGS sequence"/>
</dbReference>